<dbReference type="AlphaFoldDB" id="V9VVX6"/>
<accession>V9VVX6</accession>
<proteinExistence type="predicted"/>
<organism evidence="1 2">
    <name type="scientific">Leisingera methylohalidivorans DSM 14336</name>
    <dbReference type="NCBI Taxonomy" id="999552"/>
    <lineage>
        <taxon>Bacteria</taxon>
        <taxon>Pseudomonadati</taxon>
        <taxon>Pseudomonadota</taxon>
        <taxon>Alphaproteobacteria</taxon>
        <taxon>Rhodobacterales</taxon>
        <taxon>Roseobacteraceae</taxon>
        <taxon>Leisingera</taxon>
    </lineage>
</organism>
<sequence>MQGQSPPGIVLYRPQIRGPHRSSANRAVLRMIANGSPISKISEFTGLCPRDGYKKIGFICDRVADHTARLENAFKGVNWQAAGRRFATGPQALRLNRPNRQAQSIA</sequence>
<dbReference type="Proteomes" id="UP000018780">
    <property type="component" value="Chromosome"/>
</dbReference>
<dbReference type="PATRIC" id="fig|999552.6.peg.1080"/>
<dbReference type="RefSeq" id="WP_024089368.1">
    <property type="nucleotide sequence ID" value="NC_023135.1"/>
</dbReference>
<evidence type="ECO:0000313" key="1">
    <source>
        <dbReference type="EMBL" id="AHD02901.1"/>
    </source>
</evidence>
<dbReference type="HOGENOM" id="CLU_2219849_0_0_5"/>
<protein>
    <submittedName>
        <fullName evidence="1">Uncharacterized protein</fullName>
    </submittedName>
</protein>
<evidence type="ECO:0000313" key="2">
    <source>
        <dbReference type="Proteomes" id="UP000018780"/>
    </source>
</evidence>
<dbReference type="OrthoDB" id="9128325at2"/>
<dbReference type="EMBL" id="CP006773">
    <property type="protein sequence ID" value="AHD02901.1"/>
    <property type="molecule type" value="Genomic_DNA"/>
</dbReference>
<reference evidence="1 2" key="1">
    <citation type="submission" date="2013-09" db="EMBL/GenBank/DDBJ databases">
        <authorList>
            <consortium name="DOE Joint Genome Institute"/>
            <person name="Klenk H.-P."/>
            <person name="Huntemann M."/>
            <person name="Han J."/>
            <person name="Chen A."/>
            <person name="Kyrpides N."/>
            <person name="Mavromatis K."/>
            <person name="Markowitz V."/>
            <person name="Palaniappan K."/>
            <person name="Ivanova N."/>
            <person name="Schaumberg A."/>
            <person name="Pati A."/>
            <person name="Liolios K."/>
            <person name="Nordberg H.P."/>
            <person name="Cantor M.N."/>
            <person name="Hua S.X."/>
            <person name="Woyke T."/>
        </authorList>
    </citation>
    <scope>NUCLEOTIDE SEQUENCE [LARGE SCALE GENOMIC DNA]</scope>
    <source>
        <strain evidence="1 2">DSM 14336</strain>
    </source>
</reference>
<keyword evidence="2" id="KW-1185">Reference proteome</keyword>
<gene>
    <name evidence="1" type="ORF">METH_05390</name>
</gene>
<dbReference type="KEGG" id="lmd:METH_05390"/>
<name>V9VVX6_9RHOB</name>